<proteinExistence type="predicted"/>
<evidence type="ECO:0000259" key="1">
    <source>
        <dbReference type="PROSITE" id="PS50011"/>
    </source>
</evidence>
<dbReference type="InterPro" id="IPR000719">
    <property type="entry name" value="Prot_kinase_dom"/>
</dbReference>
<evidence type="ECO:0000313" key="2">
    <source>
        <dbReference type="EMBL" id="ESA04083.1"/>
    </source>
</evidence>
<protein>
    <recommendedName>
        <fullName evidence="1">Protein kinase domain-containing protein</fullName>
    </recommendedName>
</protein>
<dbReference type="HOGENOM" id="CLU_1262142_0_0_1"/>
<dbReference type="InterPro" id="IPR011009">
    <property type="entry name" value="Kinase-like_dom_sf"/>
</dbReference>
<dbReference type="SUPFAM" id="SSF56112">
    <property type="entry name" value="Protein kinase-like (PK-like)"/>
    <property type="match status" value="1"/>
</dbReference>
<accession>U9TCQ1</accession>
<reference evidence="2" key="1">
    <citation type="submission" date="2013-07" db="EMBL/GenBank/DDBJ databases">
        <title>The genome of an arbuscular mycorrhizal fungus provides insights into the evolution of the oldest plant symbiosis.</title>
        <authorList>
            <consortium name="DOE Joint Genome Institute"/>
            <person name="Tisserant E."/>
            <person name="Malbreil M."/>
            <person name="Kuo A."/>
            <person name="Kohler A."/>
            <person name="Symeonidi A."/>
            <person name="Balestrini R."/>
            <person name="Charron P."/>
            <person name="Duensing N."/>
            <person name="Frei-dit-Frey N."/>
            <person name="Gianinazzi-Pearson V."/>
            <person name="Gilbert B."/>
            <person name="Handa Y."/>
            <person name="Hijri M."/>
            <person name="Kaul R."/>
            <person name="Kawaguchi M."/>
            <person name="Krajinski F."/>
            <person name="Lammers P."/>
            <person name="Lapierre D."/>
            <person name="Masclaux F.G."/>
            <person name="Murat C."/>
            <person name="Morin E."/>
            <person name="Ndikumana S."/>
            <person name="Pagni M."/>
            <person name="Petitpierre D."/>
            <person name="Requena N."/>
            <person name="Rosikiewicz P."/>
            <person name="Riley R."/>
            <person name="Saito K."/>
            <person name="San Clemente H."/>
            <person name="Shapiro H."/>
            <person name="van Tuinen D."/>
            <person name="Becard G."/>
            <person name="Bonfante P."/>
            <person name="Paszkowski U."/>
            <person name="Shachar-Hill Y."/>
            <person name="Young J.P."/>
            <person name="Sanders I.R."/>
            <person name="Henrissat B."/>
            <person name="Rensing S.A."/>
            <person name="Grigoriev I.V."/>
            <person name="Corradi N."/>
            <person name="Roux C."/>
            <person name="Martin F."/>
        </authorList>
    </citation>
    <scope>NUCLEOTIDE SEQUENCE</scope>
    <source>
        <strain evidence="2">DAOM 197198</strain>
    </source>
</reference>
<dbReference type="GO" id="GO:0005524">
    <property type="term" value="F:ATP binding"/>
    <property type="evidence" value="ECO:0007669"/>
    <property type="project" value="InterPro"/>
</dbReference>
<organism evidence="2">
    <name type="scientific">Rhizophagus irregularis (strain DAOM 181602 / DAOM 197198 / MUCL 43194)</name>
    <name type="common">Arbuscular mycorrhizal fungus</name>
    <name type="synonym">Glomus intraradices</name>
    <dbReference type="NCBI Taxonomy" id="747089"/>
    <lineage>
        <taxon>Eukaryota</taxon>
        <taxon>Fungi</taxon>
        <taxon>Fungi incertae sedis</taxon>
        <taxon>Mucoromycota</taxon>
        <taxon>Glomeromycotina</taxon>
        <taxon>Glomeromycetes</taxon>
        <taxon>Glomerales</taxon>
        <taxon>Glomeraceae</taxon>
        <taxon>Rhizophagus</taxon>
    </lineage>
</organism>
<dbReference type="Pfam" id="PF07714">
    <property type="entry name" value="PK_Tyr_Ser-Thr"/>
    <property type="match status" value="2"/>
</dbReference>
<dbReference type="GO" id="GO:0004674">
    <property type="term" value="F:protein serine/threonine kinase activity"/>
    <property type="evidence" value="ECO:0007669"/>
    <property type="project" value="TreeGrafter"/>
</dbReference>
<feature type="domain" description="Protein kinase" evidence="1">
    <location>
        <begin position="1"/>
        <end position="119"/>
    </location>
</feature>
<dbReference type="EMBL" id="KI294589">
    <property type="protein sequence ID" value="ESA04083.1"/>
    <property type="molecule type" value="Genomic_DNA"/>
</dbReference>
<dbReference type="eggNOG" id="KOG0192">
    <property type="taxonomic scope" value="Eukaryota"/>
</dbReference>
<dbReference type="PROSITE" id="PS50011">
    <property type="entry name" value="PROTEIN_KINASE_DOM"/>
    <property type="match status" value="1"/>
</dbReference>
<dbReference type="SUPFAM" id="SSF81901">
    <property type="entry name" value="HCP-like"/>
    <property type="match status" value="1"/>
</dbReference>
<dbReference type="PANTHER" id="PTHR44329">
    <property type="entry name" value="SERINE/THREONINE-PROTEIN KINASE TNNI3K-RELATED"/>
    <property type="match status" value="1"/>
</dbReference>
<dbReference type="VEuPathDB" id="FungiDB:RhiirFUN_021682"/>
<gene>
    <name evidence="2" type="ORF">GLOINDRAFT_4936</name>
</gene>
<dbReference type="InterPro" id="IPR051681">
    <property type="entry name" value="Ser/Thr_Kinases-Pseudokinases"/>
</dbReference>
<name>U9TCQ1_RHIID</name>
<dbReference type="Gene3D" id="1.10.510.10">
    <property type="entry name" value="Transferase(Phosphotransferase) domain 1"/>
    <property type="match status" value="2"/>
</dbReference>
<dbReference type="InterPro" id="IPR001245">
    <property type="entry name" value="Ser-Thr/Tyr_kinase_cat_dom"/>
</dbReference>
<sequence>MEYADEIVHRDLHSCNVLVHRNSIKLADFGLSKRIDSIGVLLWEISSGKPPFHEEINKIGLIYNISQGRREEIIPDTPSDYSTLYTECWNNEPSKRPTVHEVEENKGKDWGVVEQGDYFNTQIYNWLSNNQNTLELIFLLGYFNYYGIGTIKDEEKAFNLFKSVSEENQILVQYFVGK</sequence>
<dbReference type="AlphaFoldDB" id="U9TCQ1"/>